<dbReference type="InterPro" id="IPR001638">
    <property type="entry name" value="Solute-binding_3/MltF_N"/>
</dbReference>
<comment type="caution">
    <text evidence="5">The sequence shown here is derived from an EMBL/GenBank/DDBJ whole genome shotgun (WGS) entry which is preliminary data.</text>
</comment>
<dbReference type="Pfam" id="PF00497">
    <property type="entry name" value="SBP_bac_3"/>
    <property type="match status" value="1"/>
</dbReference>
<keyword evidence="6" id="KW-1185">Reference proteome</keyword>
<evidence type="ECO:0000313" key="6">
    <source>
        <dbReference type="Proteomes" id="UP001054889"/>
    </source>
</evidence>
<dbReference type="Gene3D" id="3.40.190.10">
    <property type="entry name" value="Periplasmic binding protein-like II"/>
    <property type="match status" value="1"/>
</dbReference>
<dbReference type="EMBL" id="BQKI01000008">
    <property type="protein sequence ID" value="GJN00708.1"/>
    <property type="molecule type" value="Genomic_DNA"/>
</dbReference>
<dbReference type="SUPFAM" id="SSF53850">
    <property type="entry name" value="Periplasmic binding protein-like II"/>
    <property type="match status" value="1"/>
</dbReference>
<evidence type="ECO:0000256" key="1">
    <source>
        <dbReference type="SAM" id="MobiDB-lite"/>
    </source>
</evidence>
<evidence type="ECO:0000259" key="4">
    <source>
        <dbReference type="Pfam" id="PF00497"/>
    </source>
</evidence>
<accession>A0AAV5CRA8</accession>
<dbReference type="Proteomes" id="UP001054889">
    <property type="component" value="Unassembled WGS sequence"/>
</dbReference>
<feature type="chain" id="PRO_5043876249" description="Solute-binding protein family 3/N-terminal domain-containing protein" evidence="3">
    <location>
        <begin position="26"/>
        <end position="360"/>
    </location>
</feature>
<keyword evidence="2" id="KW-1133">Transmembrane helix</keyword>
<reference evidence="5" key="2">
    <citation type="submission" date="2021-12" db="EMBL/GenBank/DDBJ databases">
        <title>Resequencing data analysis of finger millet.</title>
        <authorList>
            <person name="Hatakeyama M."/>
            <person name="Aluri S."/>
            <person name="Balachadran M.T."/>
            <person name="Sivarajan S.R."/>
            <person name="Poveda L."/>
            <person name="Shimizu-Inatsugi R."/>
            <person name="Schlapbach R."/>
            <person name="Sreeman S.M."/>
            <person name="Shimizu K.K."/>
        </authorList>
    </citation>
    <scope>NUCLEOTIDE SEQUENCE</scope>
</reference>
<dbReference type="PANTHER" id="PTHR18966">
    <property type="entry name" value="IONOTROPIC GLUTAMATE RECEPTOR"/>
    <property type="match status" value="1"/>
</dbReference>
<evidence type="ECO:0000256" key="3">
    <source>
        <dbReference type="SAM" id="SignalP"/>
    </source>
</evidence>
<name>A0AAV5CRA8_ELECO</name>
<feature type="transmembrane region" description="Helical" evidence="2">
    <location>
        <begin position="240"/>
        <end position="260"/>
    </location>
</feature>
<organism evidence="5 6">
    <name type="scientific">Eleusine coracana subsp. coracana</name>
    <dbReference type="NCBI Taxonomy" id="191504"/>
    <lineage>
        <taxon>Eukaryota</taxon>
        <taxon>Viridiplantae</taxon>
        <taxon>Streptophyta</taxon>
        <taxon>Embryophyta</taxon>
        <taxon>Tracheophyta</taxon>
        <taxon>Spermatophyta</taxon>
        <taxon>Magnoliopsida</taxon>
        <taxon>Liliopsida</taxon>
        <taxon>Poales</taxon>
        <taxon>Poaceae</taxon>
        <taxon>PACMAD clade</taxon>
        <taxon>Chloridoideae</taxon>
        <taxon>Cynodonteae</taxon>
        <taxon>Eleusininae</taxon>
        <taxon>Eleusine</taxon>
    </lineage>
</organism>
<sequence>MKWPARSCQITIVLLVFLALGDASAAAPGADGALDVSRHARRKSLEGRTMAYHADLHVSYSSQDARASTHDDAKRTDTRELARRNSGAVFSGDERKLRIAVPRIHGFQAFVNLSIEVFEKALDKLNNPPKYDFYVFDGTYDDLVLSVSNKDYDAAVGDVTITAERVTKAEFTMPYIQTPGLGFVFPLGSPVVHNLSAAILNLTQGSEMSEIEMRWLGRSALSTGDDSPVADFEPLTLRSFSGLFVITGCISTLMLLIRIVRSVYARYYTRIRGSGLQNSDVEDGSAILGESSVALRDDMGSGSAPDQSHNEDRSEHSVQADGSRMCVGNAEHCQIHEGAVPADFVRIEMSITGQGVDLVT</sequence>
<keyword evidence="2" id="KW-0812">Transmembrane</keyword>
<proteinExistence type="predicted"/>
<gene>
    <name evidence="5" type="primary">ga17906</name>
    <name evidence="5" type="ORF">PR202_ga17906</name>
</gene>
<feature type="region of interest" description="Disordered" evidence="1">
    <location>
        <begin position="297"/>
        <end position="321"/>
    </location>
</feature>
<keyword evidence="3" id="KW-0732">Signal</keyword>
<dbReference type="AlphaFoldDB" id="A0AAV5CRA8"/>
<feature type="compositionally biased region" description="Basic and acidic residues" evidence="1">
    <location>
        <begin position="308"/>
        <end position="318"/>
    </location>
</feature>
<dbReference type="InterPro" id="IPR015683">
    <property type="entry name" value="Ionotropic_Glu_rcpt"/>
</dbReference>
<feature type="domain" description="Solute-binding protein family 3/N-terminal" evidence="4">
    <location>
        <begin position="115"/>
        <end position="217"/>
    </location>
</feature>
<keyword evidence="2" id="KW-0472">Membrane</keyword>
<feature type="signal peptide" evidence="3">
    <location>
        <begin position="1"/>
        <end position="25"/>
    </location>
</feature>
<evidence type="ECO:0000256" key="2">
    <source>
        <dbReference type="SAM" id="Phobius"/>
    </source>
</evidence>
<evidence type="ECO:0000313" key="5">
    <source>
        <dbReference type="EMBL" id="GJN00708.1"/>
    </source>
</evidence>
<reference evidence="5" key="1">
    <citation type="journal article" date="2018" name="DNA Res.">
        <title>Multiple hybrid de novo genome assembly of finger millet, an orphan allotetraploid crop.</title>
        <authorList>
            <person name="Hatakeyama M."/>
            <person name="Aluri S."/>
            <person name="Balachadran M.T."/>
            <person name="Sivarajan S.R."/>
            <person name="Patrignani A."/>
            <person name="Gruter S."/>
            <person name="Poveda L."/>
            <person name="Shimizu-Inatsugi R."/>
            <person name="Baeten J."/>
            <person name="Francoijs K.J."/>
            <person name="Nataraja K.N."/>
            <person name="Reddy Y.A.N."/>
            <person name="Phadnis S."/>
            <person name="Ravikumar R.L."/>
            <person name="Schlapbach R."/>
            <person name="Sreeman S.M."/>
            <person name="Shimizu K.K."/>
        </authorList>
    </citation>
    <scope>NUCLEOTIDE SEQUENCE</scope>
</reference>
<protein>
    <recommendedName>
        <fullName evidence="4">Solute-binding protein family 3/N-terminal domain-containing protein</fullName>
    </recommendedName>
</protein>